<evidence type="ECO:0000256" key="2">
    <source>
        <dbReference type="SAM" id="Phobius"/>
    </source>
</evidence>
<organism evidence="3 4">
    <name type="scientific">Aquisphaera giovannonii</name>
    <dbReference type="NCBI Taxonomy" id="406548"/>
    <lineage>
        <taxon>Bacteria</taxon>
        <taxon>Pseudomonadati</taxon>
        <taxon>Planctomycetota</taxon>
        <taxon>Planctomycetia</taxon>
        <taxon>Isosphaerales</taxon>
        <taxon>Isosphaeraceae</taxon>
        <taxon>Aquisphaera</taxon>
    </lineage>
</organism>
<protein>
    <submittedName>
        <fullName evidence="3">Uncharacterized protein</fullName>
    </submittedName>
</protein>
<accession>A0A5B9W8F7</accession>
<evidence type="ECO:0000313" key="4">
    <source>
        <dbReference type="Proteomes" id="UP000324233"/>
    </source>
</evidence>
<keyword evidence="4" id="KW-1185">Reference proteome</keyword>
<feature type="compositionally biased region" description="Basic and acidic residues" evidence="1">
    <location>
        <begin position="193"/>
        <end position="213"/>
    </location>
</feature>
<dbReference type="KEGG" id="agv:OJF2_55610"/>
<name>A0A5B9W8F7_9BACT</name>
<reference evidence="3 4" key="1">
    <citation type="submission" date="2019-08" db="EMBL/GenBank/DDBJ databases">
        <title>Deep-cultivation of Planctomycetes and their phenomic and genomic characterization uncovers novel biology.</title>
        <authorList>
            <person name="Wiegand S."/>
            <person name="Jogler M."/>
            <person name="Boedeker C."/>
            <person name="Pinto D."/>
            <person name="Vollmers J."/>
            <person name="Rivas-Marin E."/>
            <person name="Kohn T."/>
            <person name="Peeters S.H."/>
            <person name="Heuer A."/>
            <person name="Rast P."/>
            <person name="Oberbeckmann S."/>
            <person name="Bunk B."/>
            <person name="Jeske O."/>
            <person name="Meyerdierks A."/>
            <person name="Storesund J.E."/>
            <person name="Kallscheuer N."/>
            <person name="Luecker S."/>
            <person name="Lage O.M."/>
            <person name="Pohl T."/>
            <person name="Merkel B.J."/>
            <person name="Hornburger P."/>
            <person name="Mueller R.-W."/>
            <person name="Bruemmer F."/>
            <person name="Labrenz M."/>
            <person name="Spormann A.M."/>
            <person name="Op den Camp H."/>
            <person name="Overmann J."/>
            <person name="Amann R."/>
            <person name="Jetten M.S.M."/>
            <person name="Mascher T."/>
            <person name="Medema M.H."/>
            <person name="Devos D.P."/>
            <person name="Kaster A.-K."/>
            <person name="Ovreas L."/>
            <person name="Rohde M."/>
            <person name="Galperin M.Y."/>
            <person name="Jogler C."/>
        </authorList>
    </citation>
    <scope>NUCLEOTIDE SEQUENCE [LARGE SCALE GENOMIC DNA]</scope>
    <source>
        <strain evidence="3 4">OJF2</strain>
    </source>
</reference>
<feature type="compositionally biased region" description="Basic and acidic residues" evidence="1">
    <location>
        <begin position="642"/>
        <end position="653"/>
    </location>
</feature>
<dbReference type="RefSeq" id="WP_148596599.1">
    <property type="nucleotide sequence ID" value="NZ_CP042997.1"/>
</dbReference>
<feature type="compositionally biased region" description="Basic and acidic residues" evidence="1">
    <location>
        <begin position="225"/>
        <end position="235"/>
    </location>
</feature>
<feature type="compositionally biased region" description="Basic and acidic residues" evidence="1">
    <location>
        <begin position="151"/>
        <end position="161"/>
    </location>
</feature>
<proteinExistence type="predicted"/>
<feature type="compositionally biased region" description="Gly residues" evidence="1">
    <location>
        <begin position="170"/>
        <end position="184"/>
    </location>
</feature>
<dbReference type="EMBL" id="CP042997">
    <property type="protein sequence ID" value="QEH36976.1"/>
    <property type="molecule type" value="Genomic_DNA"/>
</dbReference>
<keyword evidence="2" id="KW-1133">Transmembrane helix</keyword>
<feature type="transmembrane region" description="Helical" evidence="2">
    <location>
        <begin position="20"/>
        <end position="37"/>
    </location>
</feature>
<sequence length="688" mass="73452">MAHPMVEKLKDAGLRYGDKAAVAIGSLLFVVCLGLALRQKSTDLTPDQIKKTAEAAETNINRKQDVETINSALLAADIKPTNFTKEVEDSVKTVLVADNYKPNREWVIPEPGAGLIRDTPTLIAPFELYAYASRGGALVYELDENGNKVVDTGKKEAPKERPGRRRRRQGGGMGGMGGMMGGGQRRNRGSRKSQAEIEREQQKDYEARKKEVASKLVGSDQADPADEKAKADKEPNGPQEQYKEITQGLRWVAITGKLDHGKLVANYKEALKSPGAQPYYARLDLERQTLEDGTWTGWEAVDADDNNKILDNLPEEDEELAPENVLPPGLVNPLPFLKQGLWEKVHIASLVPKEKKEVAPPPPVGGQGMGGMMSGYPGTGSMMSGMRGGMGGMMGGYGGMMAGGSERGGMSMKGGMGSMMAGMRGGGMGGMMGGYGGGGAADIESDWKSDEKTVMIRGLDFTAKPDSQYRYRVRIVVFNPNVNRDDVSPGVDKKSTYLFGPWSQPTDVVTMPPDVSPYAMGTLAAGPRSDIKVNFQVVRFDKADGVTVPHRFAASPGEVIGDVSSVDIPTSEGTGAKSKRIDFNTHSIVLDTSGGLQSLPAGFSGGGVEKPALALVLRSDGSVAARAQFDDENDELRKDVERNYAREVKDSNKKRQNSAGSGYGGMMGGYGGMMGGGGPMGGAYGGMR</sequence>
<feature type="region of interest" description="Disordered" evidence="1">
    <location>
        <begin position="149"/>
        <end position="241"/>
    </location>
</feature>
<dbReference type="AlphaFoldDB" id="A0A5B9W8F7"/>
<evidence type="ECO:0000256" key="1">
    <source>
        <dbReference type="SAM" id="MobiDB-lite"/>
    </source>
</evidence>
<dbReference type="Proteomes" id="UP000324233">
    <property type="component" value="Chromosome"/>
</dbReference>
<dbReference type="OrthoDB" id="258914at2"/>
<evidence type="ECO:0000313" key="3">
    <source>
        <dbReference type="EMBL" id="QEH36976.1"/>
    </source>
</evidence>
<keyword evidence="2" id="KW-0472">Membrane</keyword>
<keyword evidence="2" id="KW-0812">Transmembrane</keyword>
<gene>
    <name evidence="3" type="ORF">OJF2_55610</name>
</gene>
<feature type="region of interest" description="Disordered" evidence="1">
    <location>
        <begin position="642"/>
        <end position="662"/>
    </location>
</feature>